<dbReference type="CDD" id="cd03801">
    <property type="entry name" value="GT4_PimA-like"/>
    <property type="match status" value="1"/>
</dbReference>
<accession>A0A7D5EG49</accession>
<dbReference type="Pfam" id="PF13439">
    <property type="entry name" value="Glyco_transf_4"/>
    <property type="match status" value="1"/>
</dbReference>
<dbReference type="InterPro" id="IPR028098">
    <property type="entry name" value="Glyco_trans_4-like_N"/>
</dbReference>
<keyword evidence="3" id="KW-0808">Transferase</keyword>
<sequence>MKVLHYISDFSLPSETFIYDLINNLEKSNNSQNWIITHRRHLEHERPFEKTIIIKTHLFNKILHKVGDYHGYKMNKHEEVHDVINAIQPNIIHSHFGPNGIRMNNLLINYGFNIPQVVSFHGMDVNTLPHYRRGYLKYIQSLGEQNNVYFTSPSYFLMNKIIKLGIPPNKIFLLKNSFNPSFLENKKTNYFRHGDVFKILNVGRLETVKGQIYLIEAFSIFSNHYPNSKLTIIGQGSLEQKLKQKAKVLGVENKIIFLGRVPHQKMPKIIADHDLYVQPSIVNEKGEEESFSVSTLEAMAIGLPVIASKVGGLQELVKNNGGSLVNPENSEELANEMCAIEKKISKSIYENNRNKVIELYSPERITDDMISIYTEILQKHNSNHVYQNI</sequence>
<feature type="domain" description="Glycosyl transferase family 1" evidence="1">
    <location>
        <begin position="193"/>
        <end position="343"/>
    </location>
</feature>
<dbReference type="GO" id="GO:0016757">
    <property type="term" value="F:glycosyltransferase activity"/>
    <property type="evidence" value="ECO:0007669"/>
    <property type="project" value="InterPro"/>
</dbReference>
<name>A0A7D5EG49_9EURY</name>
<proteinExistence type="predicted"/>
<gene>
    <name evidence="3" type="ORF">HWN40_10540</name>
</gene>
<dbReference type="RefSeq" id="WP_176965689.1">
    <property type="nucleotide sequence ID" value="NZ_CP058215.1"/>
</dbReference>
<dbReference type="EMBL" id="CP058215">
    <property type="protein sequence ID" value="QLC50634.1"/>
    <property type="molecule type" value="Genomic_DNA"/>
</dbReference>
<evidence type="ECO:0000313" key="4">
    <source>
        <dbReference type="Proteomes" id="UP000509594"/>
    </source>
</evidence>
<keyword evidence="4" id="KW-1185">Reference proteome</keyword>
<evidence type="ECO:0000259" key="2">
    <source>
        <dbReference type="Pfam" id="PF13439"/>
    </source>
</evidence>
<dbReference type="InterPro" id="IPR050194">
    <property type="entry name" value="Glycosyltransferase_grp1"/>
</dbReference>
<protein>
    <submittedName>
        <fullName evidence="3">Glycosyltransferase family 4 protein</fullName>
    </submittedName>
</protein>
<dbReference type="Proteomes" id="UP000509594">
    <property type="component" value="Chromosome"/>
</dbReference>
<dbReference type="KEGG" id="mzi:HWN40_10540"/>
<dbReference type="AlphaFoldDB" id="A0A7D5EG49"/>
<reference evidence="3 4" key="1">
    <citation type="submission" date="2020-06" db="EMBL/GenBank/DDBJ databases">
        <title>Methanolobus halotolerans sp. nov., isolated from a saline lake Tus in Siberia.</title>
        <authorList>
            <person name="Shen Y."/>
            <person name="Chen S.-C."/>
            <person name="Lai M.-C."/>
            <person name="Huang H.-H."/>
            <person name="Chiu H.-H."/>
            <person name="Tang S.-L."/>
            <person name="Rogozin D.Y."/>
            <person name="Degermendzhy A.G."/>
        </authorList>
    </citation>
    <scope>NUCLEOTIDE SEQUENCE [LARGE SCALE GENOMIC DNA]</scope>
    <source>
        <strain evidence="3 4">DSM 21339</strain>
    </source>
</reference>
<dbReference type="Pfam" id="PF00534">
    <property type="entry name" value="Glycos_transf_1"/>
    <property type="match status" value="1"/>
</dbReference>
<dbReference type="PANTHER" id="PTHR45947:SF3">
    <property type="entry name" value="SULFOQUINOVOSYL TRANSFERASE SQD2"/>
    <property type="match status" value="1"/>
</dbReference>
<evidence type="ECO:0000259" key="1">
    <source>
        <dbReference type="Pfam" id="PF00534"/>
    </source>
</evidence>
<dbReference type="GeneID" id="55822117"/>
<dbReference type="PANTHER" id="PTHR45947">
    <property type="entry name" value="SULFOQUINOVOSYL TRANSFERASE SQD2"/>
    <property type="match status" value="1"/>
</dbReference>
<dbReference type="InterPro" id="IPR001296">
    <property type="entry name" value="Glyco_trans_1"/>
</dbReference>
<organism evidence="3 4">
    <name type="scientific">Methanolobus zinderi</name>
    <dbReference type="NCBI Taxonomy" id="536044"/>
    <lineage>
        <taxon>Archaea</taxon>
        <taxon>Methanobacteriati</taxon>
        <taxon>Methanobacteriota</taxon>
        <taxon>Stenosarchaea group</taxon>
        <taxon>Methanomicrobia</taxon>
        <taxon>Methanosarcinales</taxon>
        <taxon>Methanosarcinaceae</taxon>
        <taxon>Methanolobus</taxon>
    </lineage>
</organism>
<dbReference type="SUPFAM" id="SSF53756">
    <property type="entry name" value="UDP-Glycosyltransferase/glycogen phosphorylase"/>
    <property type="match status" value="1"/>
</dbReference>
<feature type="domain" description="Glycosyltransferase subfamily 4-like N-terminal" evidence="2">
    <location>
        <begin position="15"/>
        <end position="180"/>
    </location>
</feature>
<evidence type="ECO:0000313" key="3">
    <source>
        <dbReference type="EMBL" id="QLC50634.1"/>
    </source>
</evidence>
<dbReference type="OrthoDB" id="132546at2157"/>
<dbReference type="Gene3D" id="3.40.50.2000">
    <property type="entry name" value="Glycogen Phosphorylase B"/>
    <property type="match status" value="2"/>
</dbReference>